<dbReference type="AlphaFoldDB" id="A0A7G3G9E5"/>
<reference evidence="2 3" key="1">
    <citation type="submission" date="2018-01" db="EMBL/GenBank/DDBJ databases">
        <title>Genome sequence of Iodobacter sp. strain PCH194 isolated from Indian Trans-Himalaya.</title>
        <authorList>
            <person name="Kumar V."/>
            <person name="Thakur V."/>
            <person name="Kumar S."/>
            <person name="Singh D."/>
        </authorList>
    </citation>
    <scope>NUCLEOTIDE SEQUENCE [LARGE SCALE GENOMIC DNA]</scope>
    <source>
        <strain evidence="2 3">PCH194</strain>
    </source>
</reference>
<dbReference type="KEGG" id="ifl:C1H71_09645"/>
<feature type="transmembrane region" description="Helical" evidence="1">
    <location>
        <begin position="12"/>
        <end position="33"/>
    </location>
</feature>
<gene>
    <name evidence="2" type="ORF">C1H71_09645</name>
</gene>
<keyword evidence="1" id="KW-0472">Membrane</keyword>
<dbReference type="Proteomes" id="UP000515917">
    <property type="component" value="Chromosome"/>
</dbReference>
<dbReference type="EMBL" id="CP025781">
    <property type="protein sequence ID" value="QBC43784.1"/>
    <property type="molecule type" value="Genomic_DNA"/>
</dbReference>
<proteinExistence type="predicted"/>
<evidence type="ECO:0000313" key="2">
    <source>
        <dbReference type="EMBL" id="QBC43784.1"/>
    </source>
</evidence>
<keyword evidence="1" id="KW-1133">Transmembrane helix</keyword>
<evidence type="ECO:0000256" key="1">
    <source>
        <dbReference type="SAM" id="Phobius"/>
    </source>
</evidence>
<protein>
    <submittedName>
        <fullName evidence="2">Uncharacterized protein</fullName>
    </submittedName>
</protein>
<keyword evidence="3" id="KW-1185">Reference proteome</keyword>
<evidence type="ECO:0000313" key="3">
    <source>
        <dbReference type="Proteomes" id="UP000515917"/>
    </source>
</evidence>
<organism evidence="2 3">
    <name type="scientific">Iodobacter fluviatilis</name>
    <dbReference type="NCBI Taxonomy" id="537"/>
    <lineage>
        <taxon>Bacteria</taxon>
        <taxon>Pseudomonadati</taxon>
        <taxon>Pseudomonadota</taxon>
        <taxon>Betaproteobacteria</taxon>
        <taxon>Neisseriales</taxon>
        <taxon>Chitinibacteraceae</taxon>
        <taxon>Iodobacter</taxon>
    </lineage>
</organism>
<name>A0A7G3G9E5_9NEIS</name>
<sequence>MLVGLYPTAKQWLGGVGGILLAICMTAFGGIALNTNLPTCGFPMLYLTLNAELSIKFMHYY</sequence>
<accession>A0A7G3G9E5</accession>
<keyword evidence="1" id="KW-0812">Transmembrane</keyword>